<reference evidence="8 9" key="1">
    <citation type="submission" date="2019-03" db="EMBL/GenBank/DDBJ databases">
        <title>Metabolic potential of uncultured bacteria and archaea associated with petroleum seepage in deep-sea sediments.</title>
        <authorList>
            <person name="Dong X."/>
            <person name="Hubert C."/>
        </authorList>
    </citation>
    <scope>NUCLEOTIDE SEQUENCE [LARGE SCALE GENOMIC DNA]</scope>
    <source>
        <strain evidence="8">E44_bin3</strain>
    </source>
</reference>
<feature type="domain" description="Ketoreductase" evidence="7">
    <location>
        <begin position="6"/>
        <end position="185"/>
    </location>
</feature>
<dbReference type="InterPro" id="IPR020904">
    <property type="entry name" value="Sc_DH/Rdtase_CS"/>
</dbReference>
<evidence type="ECO:0000256" key="3">
    <source>
        <dbReference type="ARBA" id="ARBA00023002"/>
    </source>
</evidence>
<evidence type="ECO:0000313" key="9">
    <source>
        <dbReference type="Proteomes" id="UP000316517"/>
    </source>
</evidence>
<dbReference type="InterPro" id="IPR011284">
    <property type="entry name" value="3oxo_ACP_reduc"/>
</dbReference>
<dbReference type="SUPFAM" id="SSF51735">
    <property type="entry name" value="NAD(P)-binding Rossmann-fold domains"/>
    <property type="match status" value="1"/>
</dbReference>
<dbReference type="PRINTS" id="PR00081">
    <property type="entry name" value="GDHRDH"/>
</dbReference>
<dbReference type="PROSITE" id="PS00061">
    <property type="entry name" value="ADH_SHORT"/>
    <property type="match status" value="1"/>
</dbReference>
<keyword evidence="6" id="KW-0276">Fatty acid metabolism</keyword>
<feature type="binding site" evidence="5">
    <location>
        <begin position="154"/>
        <end position="158"/>
    </location>
    <ligand>
        <name>NADP(+)</name>
        <dbReference type="ChEBI" id="CHEBI:58349"/>
    </ligand>
</feature>
<evidence type="ECO:0000313" key="8">
    <source>
        <dbReference type="EMBL" id="TET27618.1"/>
    </source>
</evidence>
<dbReference type="EC" id="1.1.1.100" evidence="6"/>
<feature type="binding site" evidence="5">
    <location>
        <position position="89"/>
    </location>
    <ligand>
        <name>NADP(+)</name>
        <dbReference type="ChEBI" id="CHEBI:58349"/>
    </ligand>
</feature>
<feature type="active site" description="Proton acceptor" evidence="4">
    <location>
        <position position="154"/>
    </location>
</feature>
<comment type="function">
    <text evidence="6">Catalyzes the NADPH-dependent reduction of beta-ketoacyl-ACP substrates to beta-hydroxyacyl-ACP products, the first reductive step in the elongation cycle of fatty acid biosynthesis.</text>
</comment>
<evidence type="ECO:0000256" key="5">
    <source>
        <dbReference type="PIRSR" id="PIRSR611284-2"/>
    </source>
</evidence>
<evidence type="ECO:0000259" key="7">
    <source>
        <dbReference type="SMART" id="SM00822"/>
    </source>
</evidence>
<organism evidence="8 9">
    <name type="scientific">Aerophobetes bacterium</name>
    <dbReference type="NCBI Taxonomy" id="2030807"/>
    <lineage>
        <taxon>Bacteria</taxon>
        <taxon>Candidatus Aerophobota</taxon>
    </lineage>
</organism>
<dbReference type="AlphaFoldDB" id="A0A523TBF6"/>
<comment type="pathway">
    <text evidence="6">Lipid metabolism; fatty acid biosynthesis.</text>
</comment>
<sequence length="246" mass="26800">MSLKGKVAIVTGGGQGIGRCIALRLASKKAKIAIFDIKQELARAVAEEIATNGGEAISFQVDVSSMEEVRQAVNQTIDKFRHIDILVNNAGINKDRLFLRMEDEDWSRVLQINLTGTFNCMKVVLRPMVKNRYGRIVNVSSVVGIRGNVGQANYAASKAGIIGLTKSVAREVSRYGVTVNAVAPGFIDTPMTRKLGEEKRQEFISQIPMGREGTPEEVADLVSYLVRDEAAYITGEIVRIDGGLAM</sequence>
<gene>
    <name evidence="8" type="primary">fabG</name>
    <name evidence="8" type="ORF">E3J68_03920</name>
</gene>
<dbReference type="GO" id="GO:0004316">
    <property type="term" value="F:3-oxoacyl-[acyl-carrier-protein] reductase (NADPH) activity"/>
    <property type="evidence" value="ECO:0007669"/>
    <property type="project" value="UniProtKB-UniRule"/>
</dbReference>
<dbReference type="InterPro" id="IPR057326">
    <property type="entry name" value="KR_dom"/>
</dbReference>
<evidence type="ECO:0000256" key="2">
    <source>
        <dbReference type="ARBA" id="ARBA00022857"/>
    </source>
</evidence>
<keyword evidence="6" id="KW-0443">Lipid metabolism</keyword>
<protein>
    <recommendedName>
        <fullName evidence="6">3-oxoacyl-[acyl-carrier-protein] reductase</fullName>
        <ecNumber evidence="6">1.1.1.100</ecNumber>
    </recommendedName>
</protein>
<dbReference type="CDD" id="cd05333">
    <property type="entry name" value="BKR_SDR_c"/>
    <property type="match status" value="1"/>
</dbReference>
<comment type="catalytic activity">
    <reaction evidence="6">
        <text>a (3R)-hydroxyacyl-[ACP] + NADP(+) = a 3-oxoacyl-[ACP] + NADPH + H(+)</text>
        <dbReference type="Rhea" id="RHEA:17397"/>
        <dbReference type="Rhea" id="RHEA-COMP:9916"/>
        <dbReference type="Rhea" id="RHEA-COMP:9945"/>
        <dbReference type="ChEBI" id="CHEBI:15378"/>
        <dbReference type="ChEBI" id="CHEBI:57783"/>
        <dbReference type="ChEBI" id="CHEBI:58349"/>
        <dbReference type="ChEBI" id="CHEBI:78776"/>
        <dbReference type="ChEBI" id="CHEBI:78827"/>
        <dbReference type="EC" id="1.1.1.100"/>
    </reaction>
</comment>
<dbReference type="Proteomes" id="UP000316517">
    <property type="component" value="Unassembled WGS sequence"/>
</dbReference>
<keyword evidence="2 5" id="KW-0521">NADP</keyword>
<evidence type="ECO:0000256" key="1">
    <source>
        <dbReference type="ARBA" id="ARBA00006484"/>
    </source>
</evidence>
<dbReference type="PRINTS" id="PR00080">
    <property type="entry name" value="SDRFAMILY"/>
</dbReference>
<dbReference type="GO" id="GO:0051287">
    <property type="term" value="F:NAD binding"/>
    <property type="evidence" value="ECO:0007669"/>
    <property type="project" value="UniProtKB-UniRule"/>
</dbReference>
<keyword evidence="6" id="KW-0444">Lipid biosynthesis</keyword>
<comment type="similarity">
    <text evidence="1 6">Belongs to the short-chain dehydrogenases/reductases (SDR) family.</text>
</comment>
<keyword evidence="6" id="KW-0275">Fatty acid biosynthesis</keyword>
<dbReference type="NCBIfam" id="NF004198">
    <property type="entry name" value="PRK05653.1-3"/>
    <property type="match status" value="1"/>
</dbReference>
<dbReference type="NCBIfam" id="NF009466">
    <property type="entry name" value="PRK12826.1-2"/>
    <property type="match status" value="1"/>
</dbReference>
<name>A0A523TBF6_UNCAE</name>
<dbReference type="PANTHER" id="PTHR42879:SF2">
    <property type="entry name" value="3-OXOACYL-[ACYL-CARRIER-PROTEIN] REDUCTASE FABG"/>
    <property type="match status" value="1"/>
</dbReference>
<accession>A0A523TBF6</accession>
<keyword evidence="3 6" id="KW-0560">Oxidoreductase</keyword>
<dbReference type="EMBL" id="SOJT01000176">
    <property type="protein sequence ID" value="TET27618.1"/>
    <property type="molecule type" value="Genomic_DNA"/>
</dbReference>
<dbReference type="SMART" id="SM00822">
    <property type="entry name" value="PKS_KR"/>
    <property type="match status" value="1"/>
</dbReference>
<dbReference type="NCBIfam" id="NF005559">
    <property type="entry name" value="PRK07231.1"/>
    <property type="match status" value="1"/>
</dbReference>
<dbReference type="PANTHER" id="PTHR42879">
    <property type="entry name" value="3-OXOACYL-(ACYL-CARRIER-PROTEIN) REDUCTASE"/>
    <property type="match status" value="1"/>
</dbReference>
<dbReference type="InterPro" id="IPR036291">
    <property type="entry name" value="NAD(P)-bd_dom_sf"/>
</dbReference>
<dbReference type="UniPathway" id="UPA00094"/>
<evidence type="ECO:0000256" key="6">
    <source>
        <dbReference type="RuleBase" id="RU366074"/>
    </source>
</evidence>
<dbReference type="GO" id="GO:0006633">
    <property type="term" value="P:fatty acid biosynthetic process"/>
    <property type="evidence" value="ECO:0007669"/>
    <property type="project" value="UniProtKB-UniPathway"/>
</dbReference>
<dbReference type="InterPro" id="IPR050259">
    <property type="entry name" value="SDR"/>
</dbReference>
<dbReference type="NCBIfam" id="TIGR01830">
    <property type="entry name" value="3oxo_ACP_reduc"/>
    <property type="match status" value="1"/>
</dbReference>
<dbReference type="Gene3D" id="3.40.50.720">
    <property type="entry name" value="NAD(P)-binding Rossmann-like Domain"/>
    <property type="match status" value="1"/>
</dbReference>
<comment type="caution">
    <text evidence="8">The sequence shown here is derived from an EMBL/GenBank/DDBJ whole genome shotgun (WGS) entry which is preliminary data.</text>
</comment>
<evidence type="ECO:0000256" key="4">
    <source>
        <dbReference type="PIRSR" id="PIRSR611284-1"/>
    </source>
</evidence>
<feature type="binding site" evidence="5">
    <location>
        <position position="187"/>
    </location>
    <ligand>
        <name>NADP(+)</name>
        <dbReference type="ChEBI" id="CHEBI:58349"/>
    </ligand>
</feature>
<dbReference type="FunFam" id="3.40.50.720:FF:000115">
    <property type="entry name" value="3-oxoacyl-[acyl-carrier-protein] reductase FabG"/>
    <property type="match status" value="1"/>
</dbReference>
<comment type="subunit">
    <text evidence="6">Homotetramer.</text>
</comment>
<dbReference type="Pfam" id="PF13561">
    <property type="entry name" value="adh_short_C2"/>
    <property type="match status" value="1"/>
</dbReference>
<dbReference type="InterPro" id="IPR002347">
    <property type="entry name" value="SDR_fam"/>
</dbReference>
<proteinExistence type="inferred from homology"/>